<evidence type="ECO:0000256" key="1">
    <source>
        <dbReference type="ARBA" id="ARBA00009460"/>
    </source>
</evidence>
<evidence type="ECO:0000313" key="4">
    <source>
        <dbReference type="Proteomes" id="UP001523401"/>
    </source>
</evidence>
<gene>
    <name evidence="3" type="ORF">NF685_07525</name>
</gene>
<dbReference type="InterPro" id="IPR016477">
    <property type="entry name" value="Fructo-/Ketosamine-3-kinase"/>
</dbReference>
<dbReference type="Gene3D" id="3.90.1200.10">
    <property type="match status" value="1"/>
</dbReference>
<organism evidence="3 4">
    <name type="scientific">Asaia lannensis NBRC 102526</name>
    <dbReference type="NCBI Taxonomy" id="1307926"/>
    <lineage>
        <taxon>Bacteria</taxon>
        <taxon>Pseudomonadati</taxon>
        <taxon>Pseudomonadota</taxon>
        <taxon>Alphaproteobacteria</taxon>
        <taxon>Acetobacterales</taxon>
        <taxon>Acetobacteraceae</taxon>
        <taxon>Asaia</taxon>
    </lineage>
</organism>
<dbReference type="GO" id="GO:0016301">
    <property type="term" value="F:kinase activity"/>
    <property type="evidence" value="ECO:0007669"/>
    <property type="project" value="UniProtKB-KW"/>
</dbReference>
<proteinExistence type="inferred from homology"/>
<evidence type="ECO:0000256" key="2">
    <source>
        <dbReference type="PIRNR" id="PIRNR006221"/>
    </source>
</evidence>
<dbReference type="PIRSF" id="PIRSF006221">
    <property type="entry name" value="Ketosamine-3-kinase"/>
    <property type="match status" value="1"/>
</dbReference>
<dbReference type="Proteomes" id="UP001523401">
    <property type="component" value="Unassembled WGS sequence"/>
</dbReference>
<keyword evidence="2 3" id="KW-0418">Kinase</keyword>
<dbReference type="InterPro" id="IPR011009">
    <property type="entry name" value="Kinase-like_dom_sf"/>
</dbReference>
<sequence length="284" mass="30810">MSARLDTVAALIGDTMPCERTALGGGDLSTLWRLRFASGRDVVVKEGGEAEKEAAMLRAISATGVHVPPVLAVGDGLLVLGYVPSHGLNDAGWVSLGQTMRQLHDAPQPARYGWMCDYAFGTMPVVNRWASDWRDFWRDSRLKPCLSFLPRVLAARIAHLMRDLDRFLPASPRPALLHGDLWTGNVLTTDRAPAGGRSEEGSPSSTQVVLIDPACYIGDAGADFGILTLFSTPPHAFWEAYGALPEGFAQSIGVYRLWPALVHYRLFGDGYLGMVDACLDALEL</sequence>
<dbReference type="Pfam" id="PF03881">
    <property type="entry name" value="Fructosamin_kin"/>
    <property type="match status" value="1"/>
</dbReference>
<keyword evidence="4" id="KW-1185">Reference proteome</keyword>
<accession>A0ABT1CG83</accession>
<keyword evidence="2" id="KW-0808">Transferase</keyword>
<dbReference type="Gene3D" id="3.30.200.20">
    <property type="entry name" value="Phosphorylase Kinase, domain 1"/>
    <property type="match status" value="1"/>
</dbReference>
<name>A0ABT1CG83_9PROT</name>
<dbReference type="SUPFAM" id="SSF56112">
    <property type="entry name" value="Protein kinase-like (PK-like)"/>
    <property type="match status" value="1"/>
</dbReference>
<dbReference type="PANTHER" id="PTHR12149:SF8">
    <property type="entry name" value="PROTEIN-RIBULOSAMINE 3-KINASE"/>
    <property type="match status" value="1"/>
</dbReference>
<protein>
    <submittedName>
        <fullName evidence="3">Fructosamine kinase family protein</fullName>
    </submittedName>
</protein>
<comment type="caution">
    <text evidence="3">The sequence shown here is derived from an EMBL/GenBank/DDBJ whole genome shotgun (WGS) entry which is preliminary data.</text>
</comment>
<dbReference type="RefSeq" id="WP_252849182.1">
    <property type="nucleotide sequence ID" value="NZ_BAPW01000010.1"/>
</dbReference>
<dbReference type="EMBL" id="JAMXQU010000004">
    <property type="protein sequence ID" value="MCO6159872.1"/>
    <property type="molecule type" value="Genomic_DNA"/>
</dbReference>
<evidence type="ECO:0000313" key="3">
    <source>
        <dbReference type="EMBL" id="MCO6159872.1"/>
    </source>
</evidence>
<dbReference type="PANTHER" id="PTHR12149">
    <property type="entry name" value="FRUCTOSAMINE 3 KINASE-RELATED PROTEIN"/>
    <property type="match status" value="1"/>
</dbReference>
<reference evidence="3 4" key="1">
    <citation type="submission" date="2022-06" db="EMBL/GenBank/DDBJ databases">
        <title>Whole-genome of Asaia lannensis strain LMG 27011T.</title>
        <authorList>
            <person name="Sombolestani A."/>
        </authorList>
    </citation>
    <scope>NUCLEOTIDE SEQUENCE [LARGE SCALE GENOMIC DNA]</scope>
    <source>
        <strain evidence="3 4">NBRC 102526</strain>
    </source>
</reference>
<comment type="similarity">
    <text evidence="1 2">Belongs to the fructosamine kinase family.</text>
</comment>